<dbReference type="Proteomes" id="UP001218246">
    <property type="component" value="Unassembled WGS sequence"/>
</dbReference>
<evidence type="ECO:0000256" key="1">
    <source>
        <dbReference type="ARBA" id="ARBA00022741"/>
    </source>
</evidence>
<comment type="catalytic activity">
    <reaction evidence="5">
        <text>GTP + H2O = GDP + phosphate + H(+)</text>
        <dbReference type="Rhea" id="RHEA:19669"/>
        <dbReference type="ChEBI" id="CHEBI:15377"/>
        <dbReference type="ChEBI" id="CHEBI:15378"/>
        <dbReference type="ChEBI" id="CHEBI:37565"/>
        <dbReference type="ChEBI" id="CHEBI:43474"/>
        <dbReference type="ChEBI" id="CHEBI:58189"/>
    </reaction>
    <physiologicalReaction direction="left-to-right" evidence="5">
        <dbReference type="Rhea" id="RHEA:19670"/>
    </physiologicalReaction>
</comment>
<dbReference type="InterPro" id="IPR003495">
    <property type="entry name" value="CobW/HypB/UreG_nucleotide-bd"/>
</dbReference>
<dbReference type="InterPro" id="IPR027417">
    <property type="entry name" value="P-loop_NTPase"/>
</dbReference>
<dbReference type="Pfam" id="PF07683">
    <property type="entry name" value="CobW_C"/>
    <property type="match status" value="1"/>
</dbReference>
<dbReference type="InterPro" id="IPR011629">
    <property type="entry name" value="CobW-like_C"/>
</dbReference>
<evidence type="ECO:0000313" key="8">
    <source>
        <dbReference type="Proteomes" id="UP001218246"/>
    </source>
</evidence>
<keyword evidence="3" id="KW-0143">Chaperone</keyword>
<dbReference type="Gene3D" id="3.30.1220.10">
    <property type="entry name" value="CobW-like, C-terminal domain"/>
    <property type="match status" value="1"/>
</dbReference>
<evidence type="ECO:0000313" key="7">
    <source>
        <dbReference type="EMBL" id="MDG5752928.1"/>
    </source>
</evidence>
<gene>
    <name evidence="7" type="ORF">P6P90_02795</name>
</gene>
<comment type="similarity">
    <text evidence="4">Belongs to the SIMIBI class G3E GTPase family. ZNG1 subfamily.</text>
</comment>
<evidence type="ECO:0000256" key="2">
    <source>
        <dbReference type="ARBA" id="ARBA00022801"/>
    </source>
</evidence>
<sequence length="312" mass="35809">MPVTILTGFLGSGKTTLLNRILSEQHGQKLAVIVNEIGKIGIDHKLIVNVDEEIMEMTNGCLCCTVREDLLISLKQLLQAKRNNEAQFDGMVIETTGLANPGPIIQTFFLDPVIQDAYEINGIITVVDAFHIEKHFTKGLEAKEQLAFADKILLNKTDLIVQEKQNELQALLQSINPTAEIIPTVTCETNIKDLLRIQTFRTRDTLEIRPHYSEHLNDVTTFVLRETKLIDLHKFNEWMTAVVGELGEYLYRYKGILYVKQTDRRIVFQGVHTLFAASYDREWGEEKRVSEIVIIGKHLNREWFEEHFRNCT</sequence>
<keyword evidence="8" id="KW-1185">Reference proteome</keyword>
<dbReference type="InterPro" id="IPR036627">
    <property type="entry name" value="CobW-likC_sf"/>
</dbReference>
<protein>
    <submittedName>
        <fullName evidence="7">GTP-binding protein</fullName>
    </submittedName>
</protein>
<evidence type="ECO:0000259" key="6">
    <source>
        <dbReference type="SMART" id="SM00833"/>
    </source>
</evidence>
<reference evidence="7 8" key="1">
    <citation type="submission" date="2023-04" db="EMBL/GenBank/DDBJ databases">
        <title>Ectobacillus antri isolated from activated sludge.</title>
        <authorList>
            <person name="Yan P."/>
            <person name="Liu X."/>
        </authorList>
    </citation>
    <scope>NUCLEOTIDE SEQUENCE [LARGE SCALE GENOMIC DNA]</scope>
    <source>
        <strain evidence="7 8">C18H</strain>
    </source>
</reference>
<dbReference type="Pfam" id="PF02492">
    <property type="entry name" value="cobW"/>
    <property type="match status" value="1"/>
</dbReference>
<evidence type="ECO:0000256" key="3">
    <source>
        <dbReference type="ARBA" id="ARBA00023186"/>
    </source>
</evidence>
<keyword evidence="1" id="KW-0547">Nucleotide-binding</keyword>
<name>A0ABT6H2A4_9BACI</name>
<evidence type="ECO:0000256" key="5">
    <source>
        <dbReference type="ARBA" id="ARBA00049117"/>
    </source>
</evidence>
<dbReference type="PANTHER" id="PTHR13748">
    <property type="entry name" value="COBW-RELATED"/>
    <property type="match status" value="1"/>
</dbReference>
<dbReference type="EMBL" id="JARULN010000001">
    <property type="protein sequence ID" value="MDG5752928.1"/>
    <property type="molecule type" value="Genomic_DNA"/>
</dbReference>
<proteinExistence type="inferred from homology"/>
<dbReference type="CDD" id="cd03112">
    <property type="entry name" value="CobW-like"/>
    <property type="match status" value="1"/>
</dbReference>
<evidence type="ECO:0000256" key="4">
    <source>
        <dbReference type="ARBA" id="ARBA00034320"/>
    </source>
</evidence>
<dbReference type="SUPFAM" id="SSF90002">
    <property type="entry name" value="Hypothetical protein YjiA, C-terminal domain"/>
    <property type="match status" value="1"/>
</dbReference>
<dbReference type="SMART" id="SM00833">
    <property type="entry name" value="CobW_C"/>
    <property type="match status" value="1"/>
</dbReference>
<feature type="domain" description="CobW C-terminal" evidence="6">
    <location>
        <begin position="219"/>
        <end position="312"/>
    </location>
</feature>
<keyword evidence="2" id="KW-0378">Hydrolase</keyword>
<accession>A0ABT6H2A4</accession>
<dbReference type="InterPro" id="IPR051316">
    <property type="entry name" value="Zinc-reg_GTPase_activator"/>
</dbReference>
<organism evidence="7 8">
    <name type="scientific">Ectobacillus antri</name>
    <dbReference type="NCBI Taxonomy" id="2486280"/>
    <lineage>
        <taxon>Bacteria</taxon>
        <taxon>Bacillati</taxon>
        <taxon>Bacillota</taxon>
        <taxon>Bacilli</taxon>
        <taxon>Bacillales</taxon>
        <taxon>Bacillaceae</taxon>
        <taxon>Ectobacillus</taxon>
    </lineage>
</organism>
<comment type="caution">
    <text evidence="7">The sequence shown here is derived from an EMBL/GenBank/DDBJ whole genome shotgun (WGS) entry which is preliminary data.</text>
</comment>
<dbReference type="PANTHER" id="PTHR13748:SF62">
    <property type="entry name" value="COBW DOMAIN-CONTAINING PROTEIN"/>
    <property type="match status" value="1"/>
</dbReference>
<dbReference type="SUPFAM" id="SSF52540">
    <property type="entry name" value="P-loop containing nucleoside triphosphate hydrolases"/>
    <property type="match status" value="1"/>
</dbReference>
<dbReference type="Gene3D" id="3.40.50.300">
    <property type="entry name" value="P-loop containing nucleotide triphosphate hydrolases"/>
    <property type="match status" value="1"/>
</dbReference>